<dbReference type="PANTHER" id="PTHR43245">
    <property type="entry name" value="BIFUNCTIONAL POLYMYXIN RESISTANCE PROTEIN ARNA"/>
    <property type="match status" value="1"/>
</dbReference>
<evidence type="ECO:0000313" key="3">
    <source>
        <dbReference type="Proteomes" id="UP001594351"/>
    </source>
</evidence>
<keyword evidence="3" id="KW-1185">Reference proteome</keyword>
<comment type="caution">
    <text evidence="2">The sequence shown here is derived from an EMBL/GenBank/DDBJ whole genome shotgun (WGS) entry which is preliminary data.</text>
</comment>
<proteinExistence type="predicted"/>
<sequence>MKILIIGGTGFIGPFVAKKLLELGHEVTVFHRGSSLVELPAEIHHIYGDRRHLIDLKKELQDYGPTVVLDMISFFEADAKMVQQVLSSIADRFVVISSQDVYLAYGRLTGFEPGPILPGPVTEKSPLRQKLFPYRGQIQTMHDYDKILVEKVVLSNQGFPGTVLRLPMVYGPGDKQHRLFSYLKRMDDGRPAIMLEEKFSQWCWTSGYVENVAAAIVLAVVDERACNNIYNVGQDNTLSMGEWVRKIGTIAGWNGKIITQPSERLPEHLSMDINAAQHLVADTTKIRQELGYTETISLEQGLRRTINWERSSPPANLDPKLFNYEAEDNLLAELGV</sequence>
<evidence type="ECO:0000313" key="2">
    <source>
        <dbReference type="EMBL" id="MFC1850359.1"/>
    </source>
</evidence>
<organism evidence="2 3">
    <name type="scientific">candidate division CSSED10-310 bacterium</name>
    <dbReference type="NCBI Taxonomy" id="2855610"/>
    <lineage>
        <taxon>Bacteria</taxon>
        <taxon>Bacteria division CSSED10-310</taxon>
    </lineage>
</organism>
<reference evidence="2 3" key="1">
    <citation type="submission" date="2024-09" db="EMBL/GenBank/DDBJ databases">
        <title>Laminarin stimulates single cell rates of sulfate reduction while oxygen inhibits transcriptomic activity in coastal marine sediment.</title>
        <authorList>
            <person name="Lindsay M."/>
            <person name="Orcutt B."/>
            <person name="Emerson D."/>
            <person name="Stepanauskas R."/>
            <person name="D'Angelo T."/>
        </authorList>
    </citation>
    <scope>NUCLEOTIDE SEQUENCE [LARGE SCALE GENOMIC DNA]</scope>
    <source>
        <strain evidence="2">SAG AM-311-K15</strain>
    </source>
</reference>
<protein>
    <submittedName>
        <fullName evidence="2">NAD-dependent epimerase/dehydratase family protein</fullName>
    </submittedName>
</protein>
<dbReference type="InterPro" id="IPR036291">
    <property type="entry name" value="NAD(P)-bd_dom_sf"/>
</dbReference>
<evidence type="ECO:0000259" key="1">
    <source>
        <dbReference type="Pfam" id="PF01370"/>
    </source>
</evidence>
<dbReference type="EMBL" id="JBHPBY010000094">
    <property type="protein sequence ID" value="MFC1850359.1"/>
    <property type="molecule type" value="Genomic_DNA"/>
</dbReference>
<dbReference type="InterPro" id="IPR050177">
    <property type="entry name" value="Lipid_A_modif_metabolic_enz"/>
</dbReference>
<accession>A0ABV6YVX9</accession>
<feature type="domain" description="NAD-dependent epimerase/dehydratase" evidence="1">
    <location>
        <begin position="3"/>
        <end position="233"/>
    </location>
</feature>
<name>A0ABV6YVX9_UNCC1</name>
<dbReference type="Pfam" id="PF01370">
    <property type="entry name" value="Epimerase"/>
    <property type="match status" value="1"/>
</dbReference>
<dbReference type="Gene3D" id="3.40.50.720">
    <property type="entry name" value="NAD(P)-binding Rossmann-like Domain"/>
    <property type="match status" value="1"/>
</dbReference>
<gene>
    <name evidence="2" type="ORF">ACFL27_09230</name>
</gene>
<dbReference type="Proteomes" id="UP001594351">
    <property type="component" value="Unassembled WGS sequence"/>
</dbReference>
<dbReference type="SUPFAM" id="SSF51735">
    <property type="entry name" value="NAD(P)-binding Rossmann-fold domains"/>
    <property type="match status" value="1"/>
</dbReference>
<dbReference type="InterPro" id="IPR001509">
    <property type="entry name" value="Epimerase_deHydtase"/>
</dbReference>